<evidence type="ECO:0000313" key="13">
    <source>
        <dbReference type="Proteomes" id="UP001281410"/>
    </source>
</evidence>
<dbReference type="InterPro" id="IPR011051">
    <property type="entry name" value="RmlC_Cupin_sf"/>
</dbReference>
<feature type="compositionally biased region" description="Low complexity" evidence="11">
    <location>
        <begin position="26"/>
        <end position="40"/>
    </location>
</feature>
<evidence type="ECO:0000256" key="7">
    <source>
        <dbReference type="ARBA" id="ARBA00022723"/>
    </source>
</evidence>
<dbReference type="Pfam" id="PF07847">
    <property type="entry name" value="PCO_ADO"/>
    <property type="match status" value="1"/>
</dbReference>
<keyword evidence="7" id="KW-0479">Metal-binding</keyword>
<feature type="region of interest" description="Disordered" evidence="11">
    <location>
        <begin position="19"/>
        <end position="53"/>
    </location>
</feature>
<evidence type="ECO:0000256" key="2">
    <source>
        <dbReference type="ARBA" id="ARBA00004613"/>
    </source>
</evidence>
<dbReference type="PROSITE" id="PS00131">
    <property type="entry name" value="CARBOXYPEPT_SER_SER"/>
    <property type="match status" value="1"/>
</dbReference>
<dbReference type="InterPro" id="IPR018202">
    <property type="entry name" value="Ser_caboxypep_ser_AS"/>
</dbReference>
<evidence type="ECO:0000256" key="9">
    <source>
        <dbReference type="ARBA" id="ARBA00023004"/>
    </source>
</evidence>
<keyword evidence="13" id="KW-1185">Reference proteome</keyword>
<dbReference type="EC" id="1.13.11.20" evidence="5"/>
<dbReference type="Gene3D" id="3.40.50.1820">
    <property type="entry name" value="alpha/beta hydrolase"/>
    <property type="match status" value="1"/>
</dbReference>
<proteinExistence type="inferred from homology"/>
<evidence type="ECO:0000256" key="10">
    <source>
        <dbReference type="ARBA" id="ARBA00024284"/>
    </source>
</evidence>
<dbReference type="GO" id="GO:0006508">
    <property type="term" value="P:proteolysis"/>
    <property type="evidence" value="ECO:0007669"/>
    <property type="project" value="InterPro"/>
</dbReference>
<comment type="similarity">
    <text evidence="3">Belongs to the cysteine dioxygenase family.</text>
</comment>
<evidence type="ECO:0000256" key="8">
    <source>
        <dbReference type="ARBA" id="ARBA00023002"/>
    </source>
</evidence>
<evidence type="ECO:0000256" key="6">
    <source>
        <dbReference type="ARBA" id="ARBA00022525"/>
    </source>
</evidence>
<keyword evidence="9" id="KW-0408">Iron</keyword>
<dbReference type="GO" id="GO:0046872">
    <property type="term" value="F:metal ion binding"/>
    <property type="evidence" value="ECO:0007669"/>
    <property type="project" value="UniProtKB-KW"/>
</dbReference>
<dbReference type="Pfam" id="PF00450">
    <property type="entry name" value="Peptidase_S10"/>
    <property type="match status" value="2"/>
</dbReference>
<name>A0AAE0B1U8_9ROSI</name>
<dbReference type="GO" id="GO:0070483">
    <property type="term" value="P:detection of hypoxia"/>
    <property type="evidence" value="ECO:0007669"/>
    <property type="project" value="UniProtKB-ARBA"/>
</dbReference>
<evidence type="ECO:0000256" key="5">
    <source>
        <dbReference type="ARBA" id="ARBA00013133"/>
    </source>
</evidence>
<sequence>MGIETILTDLKGKELSELPNETNAVSNSTPSNPNSNTNRTNKSRKNRRRQKKMLPVQRMYDTCKDVFASGGPGIVPSAEKIEQLRAVLDDIQPEDVGLRPEMPYFRLTTARRTPAITYLHLYGCDEFSIGIFCLPPSGVIPLHNHPGMTVFSKLLFGTMHIKSYDWVVDTPGNIAAVENPSETQHPEVRLAKVKVDSDMTAPCNTSILYPADGGNMHCFTAVTACAVLDVLGPPYSDPDGRHCTYYLDFPFTRFSVDGVTIPEEEREGYAWLQERENPREIAVVGDIYRELITGLPGQPANVAFKQHSGYIVTDAQHGRALFYYFVEADSPNPLSLPLTLWLNGGPGCSSLGFGAFMEHGPFQPGQNGLLLKNKYSWNLASNMLYVESPIGVGYSYSNTSSDYILWNDTTTAEDNLRFIVKWLEEFPQYKDSDFFLTGESYAGHYLGNPLLDLDISVLSGEYLWAHGAISDETLWLEKTVLQHFQVPPGIRSRYNGLRDAMMYSTEWMMKLVMTLIATICSCPCAHCHQALRSSSSPRDCMGRYMQRPLVYQEDNLDMNIIPVISNLIMEGIPILLFSGDQDTKIPLTQTRTIAENIAKELKLIPFTTYSPWYNKKQVGGWSESFGALRDGKNVTYLMYATVRGAAHEVPFTSPSQALTLFTSFLAGAPRPKPNHH</sequence>
<dbReference type="Proteomes" id="UP001281410">
    <property type="component" value="Unassembled WGS sequence"/>
</dbReference>
<comment type="cofactor">
    <cofactor evidence="1">
        <name>Fe(2+)</name>
        <dbReference type="ChEBI" id="CHEBI:29033"/>
    </cofactor>
</comment>
<dbReference type="InterPro" id="IPR029058">
    <property type="entry name" value="AB_hydrolase_fold"/>
</dbReference>
<evidence type="ECO:0000256" key="4">
    <source>
        <dbReference type="ARBA" id="ARBA00009431"/>
    </source>
</evidence>
<dbReference type="InterPro" id="IPR012864">
    <property type="entry name" value="PCO/ADO"/>
</dbReference>
<comment type="catalytic activity">
    <reaction evidence="10">
        <text>L-cysteine + O2 = 3-sulfino-L-alanine + H(+)</text>
        <dbReference type="Rhea" id="RHEA:20441"/>
        <dbReference type="ChEBI" id="CHEBI:15378"/>
        <dbReference type="ChEBI" id="CHEBI:15379"/>
        <dbReference type="ChEBI" id="CHEBI:35235"/>
        <dbReference type="ChEBI" id="CHEBI:61085"/>
        <dbReference type="EC" id="1.13.11.20"/>
    </reaction>
    <physiologicalReaction direction="left-to-right" evidence="10">
        <dbReference type="Rhea" id="RHEA:20442"/>
    </physiologicalReaction>
</comment>
<comment type="subcellular location">
    <subcellularLocation>
        <location evidence="2">Secreted</location>
    </subcellularLocation>
</comment>
<keyword evidence="8" id="KW-0560">Oxidoreductase</keyword>
<accession>A0AAE0B1U8</accession>
<evidence type="ECO:0000256" key="3">
    <source>
        <dbReference type="ARBA" id="ARBA00006622"/>
    </source>
</evidence>
<comment type="similarity">
    <text evidence="4">Belongs to the peptidase S10 family.</text>
</comment>
<evidence type="ECO:0000313" key="12">
    <source>
        <dbReference type="EMBL" id="KAK3227614.1"/>
    </source>
</evidence>
<dbReference type="PANTHER" id="PTHR22966">
    <property type="entry name" value="2-AMINOETHANETHIOL DIOXYGENASE"/>
    <property type="match status" value="1"/>
</dbReference>
<dbReference type="SUPFAM" id="SSF51182">
    <property type="entry name" value="RmlC-like cupins"/>
    <property type="match status" value="1"/>
</dbReference>
<dbReference type="Gene3D" id="2.60.120.10">
    <property type="entry name" value="Jelly Rolls"/>
    <property type="match status" value="1"/>
</dbReference>
<gene>
    <name evidence="12" type="ORF">Dsin_007476</name>
</gene>
<dbReference type="PANTHER" id="PTHR22966:SF1">
    <property type="entry name" value="PLANT CYSTEINE OXIDASE 1"/>
    <property type="match status" value="1"/>
</dbReference>
<feature type="compositionally biased region" description="Basic residues" evidence="11">
    <location>
        <begin position="41"/>
        <end position="52"/>
    </location>
</feature>
<dbReference type="Gene3D" id="3.40.50.11320">
    <property type="match status" value="1"/>
</dbReference>
<comment type="caution">
    <text evidence="12">The sequence shown here is derived from an EMBL/GenBank/DDBJ whole genome shotgun (WGS) entry which is preliminary data.</text>
</comment>
<dbReference type="SUPFAM" id="SSF53474">
    <property type="entry name" value="alpha/beta-Hydrolases"/>
    <property type="match status" value="1"/>
</dbReference>
<dbReference type="PRINTS" id="PR00724">
    <property type="entry name" value="CRBOXYPTASEC"/>
</dbReference>
<dbReference type="AlphaFoldDB" id="A0AAE0B1U8"/>
<dbReference type="GO" id="GO:0005576">
    <property type="term" value="C:extracellular region"/>
    <property type="evidence" value="ECO:0007669"/>
    <property type="project" value="UniProtKB-SubCell"/>
</dbReference>
<reference evidence="12" key="1">
    <citation type="journal article" date="2023" name="Plant J.">
        <title>Genome sequences and population genomics provide insights into the demographic history, inbreeding, and mutation load of two 'living fossil' tree species of Dipteronia.</title>
        <authorList>
            <person name="Feng Y."/>
            <person name="Comes H.P."/>
            <person name="Chen J."/>
            <person name="Zhu S."/>
            <person name="Lu R."/>
            <person name="Zhang X."/>
            <person name="Li P."/>
            <person name="Qiu J."/>
            <person name="Olsen K.M."/>
            <person name="Qiu Y."/>
        </authorList>
    </citation>
    <scope>NUCLEOTIDE SEQUENCE</scope>
    <source>
        <strain evidence="12">NBL</strain>
    </source>
</reference>
<evidence type="ECO:0000256" key="1">
    <source>
        <dbReference type="ARBA" id="ARBA00001954"/>
    </source>
</evidence>
<dbReference type="GO" id="GO:0017172">
    <property type="term" value="F:cysteine dioxygenase activity"/>
    <property type="evidence" value="ECO:0007669"/>
    <property type="project" value="UniProtKB-EC"/>
</dbReference>
<dbReference type="GO" id="GO:0004185">
    <property type="term" value="F:serine-type carboxypeptidase activity"/>
    <property type="evidence" value="ECO:0007669"/>
    <property type="project" value="InterPro"/>
</dbReference>
<dbReference type="EMBL" id="JANJYJ010000002">
    <property type="protein sequence ID" value="KAK3227614.1"/>
    <property type="molecule type" value="Genomic_DNA"/>
</dbReference>
<organism evidence="12 13">
    <name type="scientific">Dipteronia sinensis</name>
    <dbReference type="NCBI Taxonomy" id="43782"/>
    <lineage>
        <taxon>Eukaryota</taxon>
        <taxon>Viridiplantae</taxon>
        <taxon>Streptophyta</taxon>
        <taxon>Embryophyta</taxon>
        <taxon>Tracheophyta</taxon>
        <taxon>Spermatophyta</taxon>
        <taxon>Magnoliopsida</taxon>
        <taxon>eudicotyledons</taxon>
        <taxon>Gunneridae</taxon>
        <taxon>Pentapetalae</taxon>
        <taxon>rosids</taxon>
        <taxon>malvids</taxon>
        <taxon>Sapindales</taxon>
        <taxon>Sapindaceae</taxon>
        <taxon>Hippocastanoideae</taxon>
        <taxon>Acereae</taxon>
        <taxon>Dipteronia</taxon>
    </lineage>
</organism>
<evidence type="ECO:0000256" key="11">
    <source>
        <dbReference type="SAM" id="MobiDB-lite"/>
    </source>
</evidence>
<dbReference type="CDD" id="cd20289">
    <property type="entry name" value="cupin_ADO"/>
    <property type="match status" value="1"/>
</dbReference>
<dbReference type="InterPro" id="IPR001563">
    <property type="entry name" value="Peptidase_S10"/>
</dbReference>
<dbReference type="InterPro" id="IPR014710">
    <property type="entry name" value="RmlC-like_jellyroll"/>
</dbReference>
<keyword evidence="6" id="KW-0964">Secreted</keyword>
<protein>
    <recommendedName>
        <fullName evidence="5">cysteine dioxygenase</fullName>
        <ecNumber evidence="5">1.13.11.20</ecNumber>
    </recommendedName>
</protein>